<feature type="compositionally biased region" description="Low complexity" evidence="1">
    <location>
        <begin position="17"/>
        <end position="29"/>
    </location>
</feature>
<feature type="transmembrane region" description="Helical" evidence="2">
    <location>
        <begin position="82"/>
        <end position="107"/>
    </location>
</feature>
<keyword evidence="2" id="KW-0812">Transmembrane</keyword>
<feature type="transmembrane region" description="Helical" evidence="2">
    <location>
        <begin position="308"/>
        <end position="332"/>
    </location>
</feature>
<feature type="transmembrane region" description="Helical" evidence="2">
    <location>
        <begin position="378"/>
        <end position="401"/>
    </location>
</feature>
<gene>
    <name evidence="4" type="ORF">KGD83_17530</name>
</gene>
<feature type="transmembrane region" description="Helical" evidence="2">
    <location>
        <begin position="274"/>
        <end position="296"/>
    </location>
</feature>
<dbReference type="InterPro" id="IPR007349">
    <property type="entry name" value="DUF418"/>
</dbReference>
<name>A0ABX8BY75_9ACTN</name>
<feature type="transmembrane region" description="Helical" evidence="2">
    <location>
        <begin position="231"/>
        <end position="254"/>
    </location>
</feature>
<evidence type="ECO:0000313" key="4">
    <source>
        <dbReference type="EMBL" id="QUX27139.1"/>
    </source>
</evidence>
<evidence type="ECO:0000256" key="2">
    <source>
        <dbReference type="SAM" id="Phobius"/>
    </source>
</evidence>
<dbReference type="PANTHER" id="PTHR30590">
    <property type="entry name" value="INNER MEMBRANE PROTEIN"/>
    <property type="match status" value="1"/>
</dbReference>
<reference evidence="5" key="1">
    <citation type="submission" date="2021-05" db="EMBL/GenBank/DDBJ databases">
        <title>Direct Submission.</title>
        <authorList>
            <person name="Li K."/>
            <person name="Gao J."/>
        </authorList>
    </citation>
    <scope>NUCLEOTIDE SEQUENCE [LARGE SCALE GENOMIC DNA]</scope>
    <source>
        <strain evidence="5">HDS12</strain>
    </source>
</reference>
<dbReference type="InterPro" id="IPR052529">
    <property type="entry name" value="Bact_Transport_Assoc"/>
</dbReference>
<dbReference type="PANTHER" id="PTHR30590:SF2">
    <property type="entry name" value="INNER MEMBRANE PROTEIN"/>
    <property type="match status" value="1"/>
</dbReference>
<feature type="transmembrane region" description="Helical" evidence="2">
    <location>
        <begin position="353"/>
        <end position="372"/>
    </location>
</feature>
<evidence type="ECO:0000256" key="1">
    <source>
        <dbReference type="SAM" id="MobiDB-lite"/>
    </source>
</evidence>
<feature type="transmembrane region" description="Helical" evidence="2">
    <location>
        <begin position="176"/>
        <end position="199"/>
    </location>
</feature>
<dbReference type="Pfam" id="PF04235">
    <property type="entry name" value="DUF418"/>
    <property type="match status" value="1"/>
</dbReference>
<evidence type="ECO:0000259" key="3">
    <source>
        <dbReference type="Pfam" id="PF04235"/>
    </source>
</evidence>
<feature type="transmembrane region" description="Helical" evidence="2">
    <location>
        <begin position="151"/>
        <end position="167"/>
    </location>
</feature>
<feature type="transmembrane region" description="Helical" evidence="2">
    <location>
        <begin position="43"/>
        <end position="62"/>
    </location>
</feature>
<evidence type="ECO:0000313" key="5">
    <source>
        <dbReference type="Proteomes" id="UP000678016"/>
    </source>
</evidence>
<sequence>MTTDRAAGPPSVPGGEDPPAAAADTRAPAGSTPVAERALAPDLARGMMLLLIALAHVPWFLYQAPTGLAMLHPVDGGLADRVAQFMTIVVVDARTHTMFGFLFAYGIGQMYRRQRARGTSEKEARGLLRRRHLWMLVFGAVHAALLWQGDILGTYGLIGLIMVPLFLNRSDRTLKIWLSVLLALGALVTLLSVVSVLLAPDAVSTAAATDMQRASIAETGYLLSAVFRLPAWFFGLFSGLFTLALPTVFLIGLLAARHRFLEDPARHLGLLRRVAVLGIGAGWAAGAVLGLQHVGVLDATYVSVASSVHFYTGIFNGVGYAALFGLLAHRLSAREARSSLPVRALVSLGRRSLSGYLAQSVAFAPFLAAWGLGLGVHLSSWSAVLVAVGTWLLTVAAAYWLDRAGRRGPAEVLLRRLTYRRP</sequence>
<organism evidence="4 5">
    <name type="scientific">Nocardiopsis akebiae</name>
    <dbReference type="NCBI Taxonomy" id="2831968"/>
    <lineage>
        <taxon>Bacteria</taxon>
        <taxon>Bacillati</taxon>
        <taxon>Actinomycetota</taxon>
        <taxon>Actinomycetes</taxon>
        <taxon>Streptosporangiales</taxon>
        <taxon>Nocardiopsidaceae</taxon>
        <taxon>Nocardiopsis</taxon>
    </lineage>
</organism>
<dbReference type="RefSeq" id="WP_212640219.1">
    <property type="nucleotide sequence ID" value="NZ_CP074132.1"/>
</dbReference>
<dbReference type="EMBL" id="CP074132">
    <property type="protein sequence ID" value="QUX27139.1"/>
    <property type="molecule type" value="Genomic_DNA"/>
</dbReference>
<keyword evidence="5" id="KW-1185">Reference proteome</keyword>
<feature type="region of interest" description="Disordered" evidence="1">
    <location>
        <begin position="1"/>
        <end position="33"/>
    </location>
</feature>
<accession>A0ABX8BY75</accession>
<dbReference type="Proteomes" id="UP000678016">
    <property type="component" value="Chromosome"/>
</dbReference>
<proteinExistence type="predicted"/>
<keyword evidence="2" id="KW-0472">Membrane</keyword>
<feature type="transmembrane region" description="Helical" evidence="2">
    <location>
        <begin position="128"/>
        <end position="145"/>
    </location>
</feature>
<feature type="domain" description="DUF418" evidence="3">
    <location>
        <begin position="255"/>
        <end position="420"/>
    </location>
</feature>
<keyword evidence="2" id="KW-1133">Transmembrane helix</keyword>
<protein>
    <submittedName>
        <fullName evidence="4">DUF418 domain-containing protein</fullName>
    </submittedName>
</protein>